<reference evidence="1 2" key="1">
    <citation type="submission" date="2019-02" db="EMBL/GenBank/DDBJ databases">
        <title>Deep-cultivation of Planctomycetes and their phenomic and genomic characterization uncovers novel biology.</title>
        <authorList>
            <person name="Wiegand S."/>
            <person name="Jogler M."/>
            <person name="Boedeker C."/>
            <person name="Pinto D."/>
            <person name="Vollmers J."/>
            <person name="Rivas-Marin E."/>
            <person name="Kohn T."/>
            <person name="Peeters S.H."/>
            <person name="Heuer A."/>
            <person name="Rast P."/>
            <person name="Oberbeckmann S."/>
            <person name="Bunk B."/>
            <person name="Jeske O."/>
            <person name="Meyerdierks A."/>
            <person name="Storesund J.E."/>
            <person name="Kallscheuer N."/>
            <person name="Luecker S."/>
            <person name="Lage O.M."/>
            <person name="Pohl T."/>
            <person name="Merkel B.J."/>
            <person name="Hornburger P."/>
            <person name="Mueller R.-W."/>
            <person name="Bruemmer F."/>
            <person name="Labrenz M."/>
            <person name="Spormann A.M."/>
            <person name="Op den Camp H."/>
            <person name="Overmann J."/>
            <person name="Amann R."/>
            <person name="Jetten M.S.M."/>
            <person name="Mascher T."/>
            <person name="Medema M.H."/>
            <person name="Devos D.P."/>
            <person name="Kaster A.-K."/>
            <person name="Ovreas L."/>
            <person name="Rohde M."/>
            <person name="Galperin M.Y."/>
            <person name="Jogler C."/>
        </authorList>
    </citation>
    <scope>NUCLEOTIDE SEQUENCE [LARGE SCALE GENOMIC DNA]</scope>
    <source>
        <strain evidence="1 2">ETA_A8</strain>
    </source>
</reference>
<evidence type="ECO:0000313" key="2">
    <source>
        <dbReference type="Proteomes" id="UP000315017"/>
    </source>
</evidence>
<sequence>MKHELAVLLVLCTLGCSQQSDKAELSYTEKTAVAPTLEGELHQNGEHGFSIRLPKSWGPISQDDLARQGAAVSGPELKIEYIAGYQVLTNDLFVHPFILVRKLPADAMPKEKIKAVRQLYRDSGEQIARLAEQNAGLQLNTEVGVPVLDEETGIVWLKFQLDGVDGQRVEGLMAHHYADGHILQFIAGTTTIRGKEDWPVLERTLRTIKLRAK</sequence>
<evidence type="ECO:0000313" key="1">
    <source>
        <dbReference type="EMBL" id="QDU28451.1"/>
    </source>
</evidence>
<proteinExistence type="predicted"/>
<keyword evidence="2" id="KW-1185">Reference proteome</keyword>
<dbReference type="RefSeq" id="WP_145090758.1">
    <property type="nucleotide sequence ID" value="NZ_CP036274.1"/>
</dbReference>
<organism evidence="1 2">
    <name type="scientific">Anatilimnocola aggregata</name>
    <dbReference type="NCBI Taxonomy" id="2528021"/>
    <lineage>
        <taxon>Bacteria</taxon>
        <taxon>Pseudomonadati</taxon>
        <taxon>Planctomycetota</taxon>
        <taxon>Planctomycetia</taxon>
        <taxon>Pirellulales</taxon>
        <taxon>Pirellulaceae</taxon>
        <taxon>Anatilimnocola</taxon>
    </lineage>
</organism>
<name>A0A517YE00_9BACT</name>
<dbReference type="KEGG" id="aagg:ETAA8_35510"/>
<protein>
    <submittedName>
        <fullName evidence="1">Uncharacterized protein</fullName>
    </submittedName>
</protein>
<dbReference type="EMBL" id="CP036274">
    <property type="protein sequence ID" value="QDU28451.1"/>
    <property type="molecule type" value="Genomic_DNA"/>
</dbReference>
<dbReference type="AlphaFoldDB" id="A0A517YE00"/>
<accession>A0A517YE00</accession>
<gene>
    <name evidence="1" type="ORF">ETAA8_35510</name>
</gene>
<dbReference type="Proteomes" id="UP000315017">
    <property type="component" value="Chromosome"/>
</dbReference>